<organism evidence="1 2">
    <name type="scientific">Ureibacillus xyleni</name>
    <dbReference type="NCBI Taxonomy" id="614648"/>
    <lineage>
        <taxon>Bacteria</taxon>
        <taxon>Bacillati</taxon>
        <taxon>Bacillota</taxon>
        <taxon>Bacilli</taxon>
        <taxon>Bacillales</taxon>
        <taxon>Caryophanaceae</taxon>
        <taxon>Ureibacillus</taxon>
    </lineage>
</organism>
<keyword evidence="2" id="KW-1185">Reference proteome</keyword>
<accession>A0A285TJ09</accession>
<gene>
    <name evidence="1" type="ORF">SAMN05880501_113109</name>
</gene>
<proteinExistence type="predicted"/>
<dbReference type="AlphaFoldDB" id="A0A285TJ09"/>
<dbReference type="RefSeq" id="WP_097074724.1">
    <property type="nucleotide sequence ID" value="NZ_OBMQ01000013.1"/>
</dbReference>
<reference evidence="2" key="1">
    <citation type="submission" date="2017-08" db="EMBL/GenBank/DDBJ databases">
        <authorList>
            <person name="Varghese N."/>
            <person name="Submissions S."/>
        </authorList>
    </citation>
    <scope>NUCLEOTIDE SEQUENCE [LARGE SCALE GENOMIC DNA]</scope>
    <source>
        <strain evidence="2">JC22</strain>
    </source>
</reference>
<protein>
    <submittedName>
        <fullName evidence="1">Uncharacterized protein</fullName>
    </submittedName>
</protein>
<name>A0A285TJ09_9BACL</name>
<evidence type="ECO:0000313" key="1">
    <source>
        <dbReference type="EMBL" id="SOC22012.1"/>
    </source>
</evidence>
<dbReference type="Proteomes" id="UP000219636">
    <property type="component" value="Unassembled WGS sequence"/>
</dbReference>
<sequence length="113" mass="13109">MSHLLKTNIRELAKRQYKVYMGEFVIFSSAMELLIWLSSEMTHFELENLAYQLGNTTAEELVKSGCDTPAEAYVFEHDYVFVLQDQQGKLFVYSCDFVDMDEEFSPIGEQPCE</sequence>
<dbReference type="EMBL" id="OBMQ01000013">
    <property type="protein sequence ID" value="SOC22012.1"/>
    <property type="molecule type" value="Genomic_DNA"/>
</dbReference>
<evidence type="ECO:0000313" key="2">
    <source>
        <dbReference type="Proteomes" id="UP000219636"/>
    </source>
</evidence>